<name>A0A365H896_9ACTN</name>
<keyword evidence="2" id="KW-0540">Nuclease</keyword>
<dbReference type="SUPFAM" id="SSF52980">
    <property type="entry name" value="Restriction endonuclease-like"/>
    <property type="match status" value="1"/>
</dbReference>
<dbReference type="RefSeq" id="WP_111865808.1">
    <property type="nucleotide sequence ID" value="NZ_QLYX01000004.1"/>
</dbReference>
<keyword evidence="2" id="KW-0255">Endonuclease</keyword>
<evidence type="ECO:0000259" key="1">
    <source>
        <dbReference type="Pfam" id="PF05685"/>
    </source>
</evidence>
<protein>
    <submittedName>
        <fullName evidence="2">Uma2 family endonuclease</fullName>
    </submittedName>
</protein>
<accession>A0A365H896</accession>
<dbReference type="AlphaFoldDB" id="A0A365H896"/>
<feature type="domain" description="Putative restriction endonuclease" evidence="1">
    <location>
        <begin position="16"/>
        <end position="167"/>
    </location>
</feature>
<dbReference type="InterPro" id="IPR012296">
    <property type="entry name" value="Nuclease_put_TT1808"/>
</dbReference>
<dbReference type="CDD" id="cd06260">
    <property type="entry name" value="DUF820-like"/>
    <property type="match status" value="1"/>
</dbReference>
<keyword evidence="2" id="KW-0378">Hydrolase</keyword>
<organism evidence="2 3">
    <name type="scientific">Actinomadura craniellae</name>
    <dbReference type="NCBI Taxonomy" id="2231787"/>
    <lineage>
        <taxon>Bacteria</taxon>
        <taxon>Bacillati</taxon>
        <taxon>Actinomycetota</taxon>
        <taxon>Actinomycetes</taxon>
        <taxon>Streptosporangiales</taxon>
        <taxon>Thermomonosporaceae</taxon>
        <taxon>Actinomadura</taxon>
    </lineage>
</organism>
<dbReference type="PANTHER" id="PTHR34107">
    <property type="entry name" value="SLL0198 PROTEIN-RELATED"/>
    <property type="match status" value="1"/>
</dbReference>
<dbReference type="InterPro" id="IPR011335">
    <property type="entry name" value="Restrct_endonuc-II-like"/>
</dbReference>
<proteinExistence type="predicted"/>
<sequence length="196" mass="21849">MTIGQAESRRHPLTVDDLARTPDDGKRYELVDGRLDVSPAPMYPHTLIESRLMIHLGVSAPEEFTVLTGPGINFNADRTHHRIPDVAVIRTEDGEPPYLTRPPLLAVEVVSPESVFRDHHVKAREYAEFGIPSYWIINPSAEKPGLLEMRLDDGGYRESAQVFGQDVFETDVPFPIAIVPHWLIAPGPWKARIAGG</sequence>
<dbReference type="OrthoDB" id="9799703at2"/>
<comment type="caution">
    <text evidence="2">The sequence shown here is derived from an EMBL/GenBank/DDBJ whole genome shotgun (WGS) entry which is preliminary data.</text>
</comment>
<dbReference type="PANTHER" id="PTHR34107:SF2">
    <property type="entry name" value="SLL0888 PROTEIN"/>
    <property type="match status" value="1"/>
</dbReference>
<dbReference type="Proteomes" id="UP000251891">
    <property type="component" value="Unassembled WGS sequence"/>
</dbReference>
<dbReference type="EMBL" id="QLYX01000004">
    <property type="protein sequence ID" value="RAY15248.1"/>
    <property type="molecule type" value="Genomic_DNA"/>
</dbReference>
<evidence type="ECO:0000313" key="3">
    <source>
        <dbReference type="Proteomes" id="UP000251891"/>
    </source>
</evidence>
<dbReference type="Pfam" id="PF05685">
    <property type="entry name" value="Uma2"/>
    <property type="match status" value="1"/>
</dbReference>
<dbReference type="GO" id="GO:0004519">
    <property type="term" value="F:endonuclease activity"/>
    <property type="evidence" value="ECO:0007669"/>
    <property type="project" value="UniProtKB-KW"/>
</dbReference>
<dbReference type="InterPro" id="IPR008538">
    <property type="entry name" value="Uma2"/>
</dbReference>
<gene>
    <name evidence="2" type="ORF">DPM19_11080</name>
</gene>
<keyword evidence="3" id="KW-1185">Reference proteome</keyword>
<reference evidence="2 3" key="1">
    <citation type="submission" date="2018-06" db="EMBL/GenBank/DDBJ databases">
        <title>Actinomadura craniellae sp. nov. isolated from marine sponge Craniella sp.</title>
        <authorList>
            <person name="Li L."/>
            <person name="Xu Q.H."/>
            <person name="Lin H.W."/>
            <person name="Lu Y.H."/>
        </authorList>
    </citation>
    <scope>NUCLEOTIDE SEQUENCE [LARGE SCALE GENOMIC DNA]</scope>
    <source>
        <strain evidence="2 3">LHW63021</strain>
    </source>
</reference>
<evidence type="ECO:0000313" key="2">
    <source>
        <dbReference type="EMBL" id="RAY15248.1"/>
    </source>
</evidence>
<dbReference type="Gene3D" id="3.90.1570.10">
    <property type="entry name" value="tt1808, chain A"/>
    <property type="match status" value="1"/>
</dbReference>